<evidence type="ECO:0000313" key="1">
    <source>
        <dbReference type="EMBL" id="PTB79048.1"/>
    </source>
</evidence>
<accession>A0A2T4CC03</accession>
<keyword evidence="2" id="KW-1185">Reference proteome</keyword>
<dbReference type="Proteomes" id="UP000240760">
    <property type="component" value="Unassembled WGS sequence"/>
</dbReference>
<gene>
    <name evidence="1" type="ORF">M440DRAFT_227236</name>
</gene>
<reference evidence="1 2" key="1">
    <citation type="submission" date="2016-07" db="EMBL/GenBank/DDBJ databases">
        <title>Multiple horizontal gene transfer events from other fungi enriched the ability of initially mycotrophic Trichoderma (Ascomycota) to feed on dead plant biomass.</title>
        <authorList>
            <consortium name="DOE Joint Genome Institute"/>
            <person name="Aerts A."/>
            <person name="Atanasova L."/>
            <person name="Chenthamara K."/>
            <person name="Zhang J."/>
            <person name="Grujic M."/>
            <person name="Henrissat B."/>
            <person name="Kuo A."/>
            <person name="Salamov A."/>
            <person name="Lipzen A."/>
            <person name="Labutti K."/>
            <person name="Barry K."/>
            <person name="Miao Y."/>
            <person name="Rahimi M.J."/>
            <person name="Shen Q."/>
            <person name="Grigoriev I.V."/>
            <person name="Kubicek C.P."/>
            <person name="Druzhinina I.S."/>
        </authorList>
    </citation>
    <scope>NUCLEOTIDE SEQUENCE [LARGE SCALE GENOMIC DNA]</scope>
    <source>
        <strain evidence="1 2">ATCC 18648</strain>
    </source>
</reference>
<dbReference type="EMBL" id="KZ679128">
    <property type="protein sequence ID" value="PTB79048.1"/>
    <property type="molecule type" value="Genomic_DNA"/>
</dbReference>
<name>A0A2T4CC03_TRILO</name>
<evidence type="ECO:0000313" key="2">
    <source>
        <dbReference type="Proteomes" id="UP000240760"/>
    </source>
</evidence>
<proteinExistence type="predicted"/>
<protein>
    <submittedName>
        <fullName evidence="1">Uncharacterized protein</fullName>
    </submittedName>
</protein>
<organism evidence="1 2">
    <name type="scientific">Trichoderma longibrachiatum ATCC 18648</name>
    <dbReference type="NCBI Taxonomy" id="983965"/>
    <lineage>
        <taxon>Eukaryota</taxon>
        <taxon>Fungi</taxon>
        <taxon>Dikarya</taxon>
        <taxon>Ascomycota</taxon>
        <taxon>Pezizomycotina</taxon>
        <taxon>Sordariomycetes</taxon>
        <taxon>Hypocreomycetidae</taxon>
        <taxon>Hypocreales</taxon>
        <taxon>Hypocreaceae</taxon>
        <taxon>Trichoderma</taxon>
    </lineage>
</organism>
<sequence length="185" mass="21336">MTGFFSSFSFLRFEFEIHEEQRHLDICHYSLPSRAGTRQSVVWFRPGDICGLHGGRKPGLQSVPAMLVFWLIHFGKRFKRAEMIYQCGSTWEQEKWTFYLILCVCLRVNDGELPLLLLCARPCLGEGEWPMIALQDAAMQLILVHPHPWCKALLLCWRLANVMHQVLLYTRTCTSDRSSGLCQSG</sequence>
<dbReference type="AlphaFoldDB" id="A0A2T4CC03"/>